<dbReference type="PANTHER" id="PTHR35791:SF1">
    <property type="entry name" value="UPF0754 MEMBRANE PROTEIN YHEB"/>
    <property type="match status" value="1"/>
</dbReference>
<dbReference type="Proteomes" id="UP000216446">
    <property type="component" value="Unassembled WGS sequence"/>
</dbReference>
<dbReference type="OrthoDB" id="9787430at2"/>
<evidence type="ECO:0000256" key="3">
    <source>
        <dbReference type="ARBA" id="ARBA00022692"/>
    </source>
</evidence>
<keyword evidence="5 7" id="KW-0472">Membrane</keyword>
<name>A0A259U0I5_9BACT</name>
<protein>
    <recommendedName>
        <fullName evidence="10">DUF445 domain-containing protein</fullName>
    </recommendedName>
</protein>
<keyword evidence="4 7" id="KW-1133">Transmembrane helix</keyword>
<dbReference type="RefSeq" id="WP_094548999.1">
    <property type="nucleotide sequence ID" value="NZ_MQWB01000001.1"/>
</dbReference>
<evidence type="ECO:0000256" key="5">
    <source>
        <dbReference type="ARBA" id="ARBA00023136"/>
    </source>
</evidence>
<dbReference type="Pfam" id="PF04286">
    <property type="entry name" value="DUF445"/>
    <property type="match status" value="1"/>
</dbReference>
<comment type="similarity">
    <text evidence="2">Belongs to the UPF0754 family.</text>
</comment>
<feature type="region of interest" description="Disordered" evidence="6">
    <location>
        <begin position="1"/>
        <end position="112"/>
    </location>
</feature>
<feature type="transmembrane region" description="Helical" evidence="7">
    <location>
        <begin position="483"/>
        <end position="501"/>
    </location>
</feature>
<evidence type="ECO:0000313" key="8">
    <source>
        <dbReference type="EMBL" id="OZC03533.1"/>
    </source>
</evidence>
<feature type="transmembrane region" description="Helical" evidence="7">
    <location>
        <begin position="223"/>
        <end position="247"/>
    </location>
</feature>
<dbReference type="GO" id="GO:0012505">
    <property type="term" value="C:endomembrane system"/>
    <property type="evidence" value="ECO:0007669"/>
    <property type="project" value="UniProtKB-SubCell"/>
</dbReference>
<evidence type="ECO:0000256" key="7">
    <source>
        <dbReference type="SAM" id="Phobius"/>
    </source>
</evidence>
<dbReference type="PANTHER" id="PTHR35791">
    <property type="entry name" value="UPF0754 MEMBRANE PROTEIN YHEB"/>
    <property type="match status" value="1"/>
</dbReference>
<reference evidence="8 9" key="1">
    <citation type="submission" date="2016-11" db="EMBL/GenBank/DDBJ databases">
        <title>Study of marine rhodopsin-containing bacteria.</title>
        <authorList>
            <person name="Yoshizawa S."/>
            <person name="Kumagai Y."/>
            <person name="Kogure K."/>
        </authorList>
    </citation>
    <scope>NUCLEOTIDE SEQUENCE [LARGE SCALE GENOMIC DNA]</scope>
    <source>
        <strain evidence="8 9">SG-29</strain>
    </source>
</reference>
<dbReference type="AlphaFoldDB" id="A0A259U0I5"/>
<feature type="compositionally biased region" description="Pro residues" evidence="6">
    <location>
        <begin position="98"/>
        <end position="108"/>
    </location>
</feature>
<evidence type="ECO:0000256" key="4">
    <source>
        <dbReference type="ARBA" id="ARBA00022989"/>
    </source>
</evidence>
<evidence type="ECO:0000256" key="1">
    <source>
        <dbReference type="ARBA" id="ARBA00004308"/>
    </source>
</evidence>
<organism evidence="8 9">
    <name type="scientific">Rubricoccus marinus</name>
    <dbReference type="NCBI Taxonomy" id="716817"/>
    <lineage>
        <taxon>Bacteria</taxon>
        <taxon>Pseudomonadati</taxon>
        <taxon>Rhodothermota</taxon>
        <taxon>Rhodothermia</taxon>
        <taxon>Rhodothermales</taxon>
        <taxon>Rubricoccaceae</taxon>
        <taxon>Rubricoccus</taxon>
    </lineage>
</organism>
<evidence type="ECO:0008006" key="10">
    <source>
        <dbReference type="Google" id="ProtNLM"/>
    </source>
</evidence>
<keyword evidence="3 7" id="KW-0812">Transmembrane</keyword>
<keyword evidence="9" id="KW-1185">Reference proteome</keyword>
<feature type="transmembrane region" description="Helical" evidence="7">
    <location>
        <begin position="182"/>
        <end position="203"/>
    </location>
</feature>
<evidence type="ECO:0000256" key="6">
    <source>
        <dbReference type="SAM" id="MobiDB-lite"/>
    </source>
</evidence>
<accession>A0A259U0I5</accession>
<comment type="caution">
    <text evidence="8">The sequence shown here is derived from an EMBL/GenBank/DDBJ whole genome shotgun (WGS) entry which is preliminary data.</text>
</comment>
<evidence type="ECO:0000256" key="2">
    <source>
        <dbReference type="ARBA" id="ARBA00008053"/>
    </source>
</evidence>
<sequence length="512" mass="55386">MSDRPSDRSSGRPPASGGDRRARVTPVPGIFGPDEAEPAEVPADALRDAAPRASAWLDEDEASGDPAQPSGPPPTGATAPRATPPPEAQRPPEASRTPQPPPPSPPLAPEAAGPFEATIVSETIRPTESELVEQAKEATRDRAREVGSLLVTYGKAHLPERKPPVHAPPSGPPKLAGRLGQIIPVLQVIPVLLLIVFVLSFWWDFQDMSMIVPVFGWSVPLDGLLRVLSVSGLIGFLTNWVAITMLFQPREKRAIIPQGLIPAQRERVIYRLSEAISKELINADIIKQKIQESGAIGRYRDMALGVVRGVVEDPGFRTDLRSLASGYVGDVLQRPDLRRELTRLAAQKMEESAGQGLGGAVLKIYRSVAEDDFQRRIDKALDEIPGAVEPLLDRIDVALDAIPPKIEARSEDIEAFATQAVLGFVESLDIRSMIVEKARGFDEGQLEGLLKSTSNEQLNYIKYLGAILGVLGGLVIWQPIGSLVAFFSIGLTLWAVDEALVRARRARAPEAS</sequence>
<evidence type="ECO:0000313" key="9">
    <source>
        <dbReference type="Proteomes" id="UP000216446"/>
    </source>
</evidence>
<proteinExistence type="inferred from homology"/>
<dbReference type="InParanoid" id="A0A259U0I5"/>
<dbReference type="EMBL" id="MQWB01000001">
    <property type="protein sequence ID" value="OZC03533.1"/>
    <property type="molecule type" value="Genomic_DNA"/>
</dbReference>
<dbReference type="InterPro" id="IPR007383">
    <property type="entry name" value="DUF445"/>
</dbReference>
<feature type="compositionally biased region" description="Basic and acidic residues" evidence="6">
    <location>
        <begin position="1"/>
        <end position="10"/>
    </location>
</feature>
<comment type="subcellular location">
    <subcellularLocation>
        <location evidence="1">Endomembrane system</location>
    </subcellularLocation>
</comment>
<gene>
    <name evidence="8" type="ORF">BSZ36_11395</name>
</gene>